<dbReference type="STRING" id="930128.SAMN05192532_10857"/>
<dbReference type="EMBL" id="FONT01000008">
    <property type="protein sequence ID" value="SFE99291.1"/>
    <property type="molecule type" value="Genomic_DNA"/>
</dbReference>
<proteinExistence type="predicted"/>
<keyword evidence="2" id="KW-1185">Reference proteome</keyword>
<gene>
    <name evidence="1" type="ORF">SAMN05192532_10857</name>
</gene>
<organism evidence="1 2">
    <name type="scientific">Alteribacillus iranensis</name>
    <dbReference type="NCBI Taxonomy" id="930128"/>
    <lineage>
        <taxon>Bacteria</taxon>
        <taxon>Bacillati</taxon>
        <taxon>Bacillota</taxon>
        <taxon>Bacilli</taxon>
        <taxon>Bacillales</taxon>
        <taxon>Bacillaceae</taxon>
        <taxon>Alteribacillus</taxon>
    </lineage>
</organism>
<sequence>MAKPRRAIVKKKEMRTKEISTMIAEGGLGAERYYDIKKRTSSSKNRKLSKNNKKNG</sequence>
<evidence type="ECO:0000313" key="1">
    <source>
        <dbReference type="EMBL" id="SFE99291.1"/>
    </source>
</evidence>
<dbReference type="Proteomes" id="UP000199516">
    <property type="component" value="Unassembled WGS sequence"/>
</dbReference>
<accession>A0A1I2F439</accession>
<dbReference type="RefSeq" id="WP_177194842.1">
    <property type="nucleotide sequence ID" value="NZ_FONT01000008.1"/>
</dbReference>
<protein>
    <submittedName>
        <fullName evidence="1">Uncharacterized protein</fullName>
    </submittedName>
</protein>
<dbReference type="AlphaFoldDB" id="A0A1I2F439"/>
<reference evidence="1 2" key="1">
    <citation type="submission" date="2016-10" db="EMBL/GenBank/DDBJ databases">
        <authorList>
            <person name="de Groot N.N."/>
        </authorList>
    </citation>
    <scope>NUCLEOTIDE SEQUENCE [LARGE SCALE GENOMIC DNA]</scope>
    <source>
        <strain evidence="1 2">DSM 23995</strain>
    </source>
</reference>
<evidence type="ECO:0000313" key="2">
    <source>
        <dbReference type="Proteomes" id="UP000199516"/>
    </source>
</evidence>
<name>A0A1I2F439_9BACI</name>